<keyword evidence="1" id="KW-0732">Signal</keyword>
<dbReference type="PANTHER" id="PTHR47723">
    <property type="entry name" value="OS05G0353850 PROTEIN"/>
    <property type="match status" value="1"/>
</dbReference>
<dbReference type="SUPFAM" id="SSF53098">
    <property type="entry name" value="Ribonuclease H-like"/>
    <property type="match status" value="1"/>
</dbReference>
<comment type="caution">
    <text evidence="4">The sequence shown here is derived from an EMBL/GenBank/DDBJ whole genome shotgun (WGS) entry which is preliminary data.</text>
</comment>
<reference evidence="4 5" key="1">
    <citation type="journal article" date="2024" name="Plant J.">
        <title>Genome sequences and population genomics reveal climatic adaptation and genomic divergence between two closely related sweetgum species.</title>
        <authorList>
            <person name="Xu W.Q."/>
            <person name="Ren C.Q."/>
            <person name="Zhang X.Y."/>
            <person name="Comes H.P."/>
            <person name="Liu X.H."/>
            <person name="Li Y.G."/>
            <person name="Kettle C.J."/>
            <person name="Jalonen R."/>
            <person name="Gaisberger H."/>
            <person name="Ma Y.Z."/>
            <person name="Qiu Y.X."/>
        </authorList>
    </citation>
    <scope>NUCLEOTIDE SEQUENCE [LARGE SCALE GENOMIC DNA]</scope>
    <source>
        <strain evidence="4">Hangzhou</strain>
    </source>
</reference>
<accession>A0AAP0WV97</accession>
<dbReference type="InterPro" id="IPR026960">
    <property type="entry name" value="RVT-Znf"/>
</dbReference>
<feature type="domain" description="Reverse transcriptase zinc-binding" evidence="3">
    <location>
        <begin position="134"/>
        <end position="221"/>
    </location>
</feature>
<dbReference type="EMBL" id="JBBPBK010000007">
    <property type="protein sequence ID" value="KAK9280732.1"/>
    <property type="molecule type" value="Genomic_DNA"/>
</dbReference>
<protein>
    <submittedName>
        <fullName evidence="4">Uncharacterized protein</fullName>
    </submittedName>
</protein>
<dbReference type="Pfam" id="PF13456">
    <property type="entry name" value="RVT_3"/>
    <property type="match status" value="1"/>
</dbReference>
<evidence type="ECO:0000256" key="1">
    <source>
        <dbReference type="SAM" id="SignalP"/>
    </source>
</evidence>
<dbReference type="PANTHER" id="PTHR47723:SF19">
    <property type="entry name" value="POLYNUCLEOTIDYL TRANSFERASE, RIBONUCLEASE H-LIKE SUPERFAMILY PROTEIN"/>
    <property type="match status" value="1"/>
</dbReference>
<dbReference type="Pfam" id="PF13966">
    <property type="entry name" value="zf-RVT"/>
    <property type="match status" value="1"/>
</dbReference>
<keyword evidence="5" id="KW-1185">Reference proteome</keyword>
<dbReference type="AlphaFoldDB" id="A0AAP0WV97"/>
<dbReference type="InterPro" id="IPR053151">
    <property type="entry name" value="RNase_H-like"/>
</dbReference>
<organism evidence="4 5">
    <name type="scientific">Liquidambar formosana</name>
    <name type="common">Formosan gum</name>
    <dbReference type="NCBI Taxonomy" id="63359"/>
    <lineage>
        <taxon>Eukaryota</taxon>
        <taxon>Viridiplantae</taxon>
        <taxon>Streptophyta</taxon>
        <taxon>Embryophyta</taxon>
        <taxon>Tracheophyta</taxon>
        <taxon>Spermatophyta</taxon>
        <taxon>Magnoliopsida</taxon>
        <taxon>eudicotyledons</taxon>
        <taxon>Gunneridae</taxon>
        <taxon>Pentapetalae</taxon>
        <taxon>Saxifragales</taxon>
        <taxon>Altingiaceae</taxon>
        <taxon>Liquidambar</taxon>
    </lineage>
</organism>
<sequence>MAGWTTLVTSVLAVIPNYYMQTTALPVATWIKKGFVTFQKGTQWNVKNGHIINFWSDKWNGQGVLRNCIEAPLNVGEDTTKICDLINENGEWKFDGLSFVLPPTILDLIGPPPTLRFVNGDDCISWSESQSKKFCSKSAYNLTNNSPGCDSPNPIWTKIWNINTLSKIQNFLWLCCQKKIACNEVLFKRHITFSNLCPICFNEPKTVEHVLRDCEYAREFWAMVHPDTLSTSGLTLDAWILHNEPPTDPFYKLNTDGSSLGNPGKASAGGLIRDHLGQWIKGYSRKLGTITSTAAEIWGLRDGLELVLKCNIRKLYVDMNASATISLLQGEISPAHPWSSVIFDCRWLMDRFEEIHL</sequence>
<evidence type="ECO:0000313" key="4">
    <source>
        <dbReference type="EMBL" id="KAK9280732.1"/>
    </source>
</evidence>
<evidence type="ECO:0000259" key="3">
    <source>
        <dbReference type="Pfam" id="PF13966"/>
    </source>
</evidence>
<feature type="signal peptide" evidence="1">
    <location>
        <begin position="1"/>
        <end position="24"/>
    </location>
</feature>
<dbReference type="InterPro" id="IPR036397">
    <property type="entry name" value="RNaseH_sf"/>
</dbReference>
<dbReference type="InterPro" id="IPR044730">
    <property type="entry name" value="RNase_H-like_dom_plant"/>
</dbReference>
<dbReference type="GO" id="GO:0003676">
    <property type="term" value="F:nucleic acid binding"/>
    <property type="evidence" value="ECO:0007669"/>
    <property type="project" value="InterPro"/>
</dbReference>
<dbReference type="InterPro" id="IPR002156">
    <property type="entry name" value="RNaseH_domain"/>
</dbReference>
<proteinExistence type="predicted"/>
<dbReference type="GO" id="GO:0004523">
    <property type="term" value="F:RNA-DNA hybrid ribonuclease activity"/>
    <property type="evidence" value="ECO:0007669"/>
    <property type="project" value="InterPro"/>
</dbReference>
<name>A0AAP0WV97_LIQFO</name>
<dbReference type="Proteomes" id="UP001415857">
    <property type="component" value="Unassembled WGS sequence"/>
</dbReference>
<evidence type="ECO:0000259" key="2">
    <source>
        <dbReference type="Pfam" id="PF13456"/>
    </source>
</evidence>
<feature type="domain" description="RNase H type-1" evidence="2">
    <location>
        <begin position="254"/>
        <end position="356"/>
    </location>
</feature>
<evidence type="ECO:0000313" key="5">
    <source>
        <dbReference type="Proteomes" id="UP001415857"/>
    </source>
</evidence>
<dbReference type="CDD" id="cd06222">
    <property type="entry name" value="RNase_H_like"/>
    <property type="match status" value="1"/>
</dbReference>
<dbReference type="InterPro" id="IPR012337">
    <property type="entry name" value="RNaseH-like_sf"/>
</dbReference>
<gene>
    <name evidence="4" type="ORF">L1049_003620</name>
</gene>
<feature type="chain" id="PRO_5042900395" evidence="1">
    <location>
        <begin position="25"/>
        <end position="357"/>
    </location>
</feature>
<dbReference type="Gene3D" id="3.30.420.10">
    <property type="entry name" value="Ribonuclease H-like superfamily/Ribonuclease H"/>
    <property type="match status" value="1"/>
</dbReference>